<evidence type="ECO:0000313" key="1">
    <source>
        <dbReference type="EMBL" id="KAL2056481.1"/>
    </source>
</evidence>
<evidence type="ECO:0000313" key="2">
    <source>
        <dbReference type="Proteomes" id="UP001590951"/>
    </source>
</evidence>
<reference evidence="1 2" key="1">
    <citation type="submission" date="2024-09" db="EMBL/GenBank/DDBJ databases">
        <title>Rethinking Asexuality: The Enigmatic Case of Functional Sexual Genes in Lepraria (Stereocaulaceae).</title>
        <authorList>
            <person name="Doellman M."/>
            <person name="Sun Y."/>
            <person name="Barcenas-Pena A."/>
            <person name="Lumbsch H.T."/>
            <person name="Grewe F."/>
        </authorList>
    </citation>
    <scope>NUCLEOTIDE SEQUENCE [LARGE SCALE GENOMIC DNA]</scope>
    <source>
        <strain evidence="1 2">Grewe 0041</strain>
    </source>
</reference>
<sequence length="76" mass="8302">MCTGDGSVLISRELARYDLGMGQNSAARPPACSSSNHLRSSKRMLAAYRPVSFADPSELANGNLLVTRRQTKYLSR</sequence>
<accession>A0ABR4BHG4</accession>
<comment type="caution">
    <text evidence="1">The sequence shown here is derived from an EMBL/GenBank/DDBJ whole genome shotgun (WGS) entry which is preliminary data.</text>
</comment>
<dbReference type="Proteomes" id="UP001590951">
    <property type="component" value="Unassembled WGS sequence"/>
</dbReference>
<proteinExistence type="predicted"/>
<gene>
    <name evidence="1" type="ORF">ABVK25_003505</name>
</gene>
<keyword evidence="2" id="KW-1185">Reference proteome</keyword>
<name>A0ABR4BHG4_9LECA</name>
<dbReference type="EMBL" id="JBHFEH010000008">
    <property type="protein sequence ID" value="KAL2056481.1"/>
    <property type="molecule type" value="Genomic_DNA"/>
</dbReference>
<protein>
    <submittedName>
        <fullName evidence="1">Uncharacterized protein</fullName>
    </submittedName>
</protein>
<organism evidence="1 2">
    <name type="scientific">Lepraria finkii</name>
    <dbReference type="NCBI Taxonomy" id="1340010"/>
    <lineage>
        <taxon>Eukaryota</taxon>
        <taxon>Fungi</taxon>
        <taxon>Dikarya</taxon>
        <taxon>Ascomycota</taxon>
        <taxon>Pezizomycotina</taxon>
        <taxon>Lecanoromycetes</taxon>
        <taxon>OSLEUM clade</taxon>
        <taxon>Lecanoromycetidae</taxon>
        <taxon>Lecanorales</taxon>
        <taxon>Lecanorineae</taxon>
        <taxon>Stereocaulaceae</taxon>
        <taxon>Lepraria</taxon>
    </lineage>
</organism>